<reference evidence="19" key="1">
    <citation type="journal article" date="2015" name="Genome Announc.">
        <title>Draft whole-genome sequence of the biocontrol agent Trichoderma harzianum T6776.</title>
        <authorList>
            <person name="Baroncelli R."/>
            <person name="Piaggeschi G."/>
            <person name="Fiorini L."/>
            <person name="Bertolini E."/>
            <person name="Zapparata A."/>
            <person name="Pe M.E."/>
            <person name="Sarrocco S."/>
            <person name="Vannacci G."/>
        </authorList>
    </citation>
    <scope>NUCLEOTIDE SEQUENCE [LARGE SCALE GENOMIC DNA]</scope>
    <source>
        <strain evidence="19">T6776</strain>
    </source>
</reference>
<comment type="pathway">
    <text evidence="14">Glycan metabolism; N-glycan degradation.</text>
</comment>
<gene>
    <name evidence="18" type="ORF">THAR02_09819</name>
</gene>
<dbReference type="GO" id="GO:0004573">
    <property type="term" value="F:Glc3Man9GlcNAc2 oligosaccharide glucosidase activity"/>
    <property type="evidence" value="ECO:0007669"/>
    <property type="project" value="UniProtKB-UniRule"/>
</dbReference>
<evidence type="ECO:0000256" key="12">
    <source>
        <dbReference type="ARBA" id="ARBA00052431"/>
    </source>
</evidence>
<evidence type="ECO:0000313" key="19">
    <source>
        <dbReference type="Proteomes" id="UP000034112"/>
    </source>
</evidence>
<dbReference type="FunFam" id="2.70.98.110:FF:000003">
    <property type="entry name" value="Probable mannosyl-oligosaccharide glucosidase"/>
    <property type="match status" value="1"/>
</dbReference>
<keyword evidence="8" id="KW-0472">Membrane</keyword>
<keyword evidence="3" id="KW-0812">Transmembrane</keyword>
<dbReference type="InterPro" id="IPR038518">
    <property type="entry name" value="Glyco_hydro_63N_sf"/>
</dbReference>
<dbReference type="OMA" id="FNWYNTT"/>
<accession>A0A0F9WY77</accession>
<comment type="function">
    <text evidence="13">Cleaves the distal alpha 1,2-linked glucose residue from the Glc(3)Man(9)GlcNAc(2) oligosaccharide precursor.</text>
</comment>
<dbReference type="InterPro" id="IPR008928">
    <property type="entry name" value="6-hairpin_glycosidase_sf"/>
</dbReference>
<dbReference type="InterPro" id="IPR031631">
    <property type="entry name" value="Glyco_hydro_63N"/>
</dbReference>
<comment type="catalytic activity">
    <reaction evidence="12 13">
        <text>N(4)-(alpha-D-Glc-(1-&gt;2)-alpha-D-Glc-(1-&gt;3)-alpha-D-Glc-(1-&gt;3)-alpha-D-Man-(1-&gt;2)-alpha-D-Man-(1-&gt;2)-alpha-D-Man-(1-&gt;3)-[alpha-D-Man-(1-&gt;2)-alpha-D-Man-(1-&gt;3)-[alpha-D-Man-(1-&gt;2)-alpha-D-Man-(1-&gt;6)]-alpha-D-Man-(1-&gt;6)]-beta-D-Man-(1-&gt;4)-beta-D-GlcNAc-(1-&gt;4)-beta-D-GlcNAc)-L-asparaginyl-[protein] + H2O = N(4)-(alpha-D-Glc-(1-&gt;3)-alpha-D-Glc-(1-&gt;3)-alpha-D-Man-(1-&gt;2)-alpha-D-Man-(1-&gt;2)-alpha-D-Man-(1-&gt;3)-[alpha-D-Man-(1-&gt;2)-alpha-D-Man-(1-&gt;3)-[alpha-D-Man-(1-&gt;2)-alpha-D-Man-(1-&gt;6)]-alpha-D-Man-(1-&gt;6)]-beta-D-Man-(1-&gt;4)-beta-D-GlcNAc-(1-&gt;4)-beta-D-GlcNAc)-L-asparaginyl-[protein] + beta-D-glucose</text>
        <dbReference type="Rhea" id="RHEA:55988"/>
        <dbReference type="Rhea" id="RHEA-COMP:12806"/>
        <dbReference type="Rhea" id="RHEA-COMP:14355"/>
        <dbReference type="ChEBI" id="CHEBI:15377"/>
        <dbReference type="ChEBI" id="CHEBI:15903"/>
        <dbReference type="ChEBI" id="CHEBI:59082"/>
        <dbReference type="ChEBI" id="CHEBI:132537"/>
        <dbReference type="EC" id="3.2.1.106"/>
    </reaction>
</comment>
<dbReference type="OrthoDB" id="410058at2759"/>
<comment type="subcellular location">
    <subcellularLocation>
        <location evidence="1 13">Endoplasmic reticulum membrane</location>
        <topology evidence="1 13">Single-pass type II membrane protein</topology>
    </subcellularLocation>
</comment>
<evidence type="ECO:0000259" key="16">
    <source>
        <dbReference type="Pfam" id="PF03200"/>
    </source>
</evidence>
<dbReference type="Gene3D" id="1.50.10.10">
    <property type="match status" value="1"/>
</dbReference>
<dbReference type="EMBL" id="JOKZ01000464">
    <property type="protein sequence ID" value="KKO98075.1"/>
    <property type="molecule type" value="Genomic_DNA"/>
</dbReference>
<evidence type="ECO:0000256" key="14">
    <source>
        <dbReference type="RuleBase" id="RU369107"/>
    </source>
</evidence>
<feature type="chain" id="PRO_5002529827" description="Mannosyl-oligosaccharide glucosidase" evidence="15">
    <location>
        <begin position="21"/>
        <end position="893"/>
    </location>
</feature>
<evidence type="ECO:0000256" key="5">
    <source>
        <dbReference type="ARBA" id="ARBA00022824"/>
    </source>
</evidence>
<evidence type="ECO:0000256" key="9">
    <source>
        <dbReference type="ARBA" id="ARBA00023180"/>
    </source>
</evidence>
<dbReference type="AlphaFoldDB" id="A0A0F9WY77"/>
<dbReference type="GO" id="GO:0006487">
    <property type="term" value="P:protein N-linked glycosylation"/>
    <property type="evidence" value="ECO:0007669"/>
    <property type="project" value="UniProtKB-UniRule"/>
</dbReference>
<feature type="domain" description="Glycosyl hydrolase family 63 N-terminal" evidence="17">
    <location>
        <begin position="38"/>
        <end position="265"/>
    </location>
</feature>
<dbReference type="Gene3D" id="2.70.98.110">
    <property type="entry name" value="Glycosyl hydrolase family 63, N-terminal domain"/>
    <property type="match status" value="1"/>
</dbReference>
<dbReference type="PANTHER" id="PTHR10412">
    <property type="entry name" value="MANNOSYL-OLIGOSACCHARIDE GLUCOSIDASE"/>
    <property type="match status" value="1"/>
</dbReference>
<keyword evidence="6" id="KW-0735">Signal-anchor</keyword>
<evidence type="ECO:0000256" key="11">
    <source>
        <dbReference type="ARBA" id="ARBA00038888"/>
    </source>
</evidence>
<keyword evidence="4 13" id="KW-0378">Hydrolase</keyword>
<feature type="domain" description="Glycosyl hydrolase family 63 C-terminal" evidence="16">
    <location>
        <begin position="303"/>
        <end position="801"/>
    </location>
</feature>
<dbReference type="InterPro" id="IPR004888">
    <property type="entry name" value="Glycoside_hydrolase_63"/>
</dbReference>
<name>A0A0F9WY77_TRIHA</name>
<dbReference type="Pfam" id="PF16923">
    <property type="entry name" value="Glyco_hydro_63N"/>
    <property type="match status" value="1"/>
</dbReference>
<sequence length="893" mass="100567">MAKFAQLLASAAALAVGASATGSETVLINEIGRLNNQSLLWGPYKPNLYFGVRPRMPQGLWTGLMWGRAETYMDIQQLFRYTCEQGQDIHGYGWDEYDARTGGVQTIHDEGNGIDITTSFIKVPGGNHGGSWAARIKGTVRDDTPDDTKYIVHYYIAQEGLGDLAVQGEDGDGLGFEGDVTFKGSSAALGDYTVVITEGSGNHPESDHEISSSRRGDRTVVRSLVLPGEHIWQAKPAVFQQLQESIQEVQQQYTDETLPPPWQIYRLKPQVGGGNVHLIQKVFEGSFEFDVIFSSASAGKQLTSQDVTREIKETSEAFAQRFSSVFDLKKPYNTDKYQKFGKSMFSNLIGGIGYFQGHQLIDRSYADEYEEENEGFWDDTAEARARKAQQLEGPYELFTSVPSRPFFPRGFFWDEGFHLIPIADWDIDLTLEVVKSWYNTMDSDGWIPREQILGPEARSKVPAEFQVQYPHYANPPTLFLIIEGFMERLRGANGSAPAEKETLSQGQTLYNAHLDNLELGGDFLRKIYPLLRRQYDWFRKTQKGNIKAYDREAFSSKEAYRWKGRSETHCLTSGLDDYPRPQPPHPGELHVDLMSWVGFMTKSLINIADALGIADEIAELKKNLFAIERNLDDLHWSEKDGCYCDATIDEYEEHALVCHKGYISLFPFLVGLMKPDDAKLGKILDLVGDESHLFSPHGLRSLSKQDPLYGTEENYWRSPVWMPINYMALTQLHRIATQEGPFQGKARGLYNKLRTNLVDTVFKSWEDTGFAWEQYNPETGAGQRTQHFTGWTSLVVKIMAMAPLDEAAPIRDELPDDSPDDSPDFAKIEYCSRRDWFRCMDATLVGLGWAESEADVIGMALLGLRGTCDAQAAIFQPPRKAHAYSSAALTRIP</sequence>
<dbReference type="FunFam" id="1.50.10.10:FF:000027">
    <property type="entry name" value="Probable mannosyl-oligosaccharide glucosidase"/>
    <property type="match status" value="1"/>
</dbReference>
<evidence type="ECO:0000256" key="10">
    <source>
        <dbReference type="ARBA" id="ARBA00023295"/>
    </source>
</evidence>
<dbReference type="GO" id="GO:0009311">
    <property type="term" value="P:oligosaccharide metabolic process"/>
    <property type="evidence" value="ECO:0007669"/>
    <property type="project" value="UniProtKB-UniRule"/>
</dbReference>
<keyword evidence="5 13" id="KW-0256">Endoplasmic reticulum</keyword>
<evidence type="ECO:0000256" key="1">
    <source>
        <dbReference type="ARBA" id="ARBA00004648"/>
    </source>
</evidence>
<protein>
    <recommendedName>
        <fullName evidence="11 13">Mannosyl-oligosaccharide glucosidase</fullName>
        <ecNumber evidence="11 13">3.2.1.106</ecNumber>
    </recommendedName>
    <alternativeName>
        <fullName evidence="14">Glucosidase I</fullName>
    </alternativeName>
</protein>
<dbReference type="Pfam" id="PF03200">
    <property type="entry name" value="Glyco_hydro_63"/>
    <property type="match status" value="1"/>
</dbReference>
<evidence type="ECO:0000256" key="2">
    <source>
        <dbReference type="ARBA" id="ARBA00010833"/>
    </source>
</evidence>
<evidence type="ECO:0000256" key="4">
    <source>
        <dbReference type="ARBA" id="ARBA00022801"/>
    </source>
</evidence>
<evidence type="ECO:0000256" key="3">
    <source>
        <dbReference type="ARBA" id="ARBA00022692"/>
    </source>
</evidence>
<keyword evidence="7" id="KW-1133">Transmembrane helix</keyword>
<dbReference type="InterPro" id="IPR031335">
    <property type="entry name" value="Glyco_hydro_63_C"/>
</dbReference>
<evidence type="ECO:0000256" key="7">
    <source>
        <dbReference type="ARBA" id="ARBA00022989"/>
    </source>
</evidence>
<comment type="caution">
    <text evidence="18">The sequence shown here is derived from an EMBL/GenBank/DDBJ whole genome shotgun (WGS) entry which is preliminary data.</text>
</comment>
<dbReference type="EC" id="3.2.1.106" evidence="11 13"/>
<dbReference type="GO" id="GO:0005789">
    <property type="term" value="C:endoplasmic reticulum membrane"/>
    <property type="evidence" value="ECO:0007669"/>
    <property type="project" value="UniProtKB-SubCell"/>
</dbReference>
<organism evidence="18 19">
    <name type="scientific">Trichoderma harzianum</name>
    <name type="common">Hypocrea lixii</name>
    <dbReference type="NCBI Taxonomy" id="5544"/>
    <lineage>
        <taxon>Eukaryota</taxon>
        <taxon>Fungi</taxon>
        <taxon>Dikarya</taxon>
        <taxon>Ascomycota</taxon>
        <taxon>Pezizomycotina</taxon>
        <taxon>Sordariomycetes</taxon>
        <taxon>Hypocreomycetidae</taxon>
        <taxon>Hypocreales</taxon>
        <taxon>Hypocreaceae</taxon>
        <taxon>Trichoderma</taxon>
    </lineage>
</organism>
<feature type="signal peptide" evidence="15">
    <location>
        <begin position="1"/>
        <end position="20"/>
    </location>
</feature>
<dbReference type="PANTHER" id="PTHR10412:SF11">
    <property type="entry name" value="MANNOSYL-OLIGOSACCHARIDE GLUCOSIDASE"/>
    <property type="match status" value="1"/>
</dbReference>
<dbReference type="Proteomes" id="UP000034112">
    <property type="component" value="Unassembled WGS sequence"/>
</dbReference>
<evidence type="ECO:0000256" key="15">
    <source>
        <dbReference type="SAM" id="SignalP"/>
    </source>
</evidence>
<comment type="similarity">
    <text evidence="2 13">Belongs to the glycosyl hydrolase 63 family.</text>
</comment>
<evidence type="ECO:0000256" key="8">
    <source>
        <dbReference type="ARBA" id="ARBA00023136"/>
    </source>
</evidence>
<proteinExistence type="inferred from homology"/>
<evidence type="ECO:0000256" key="13">
    <source>
        <dbReference type="RuleBase" id="RU368089"/>
    </source>
</evidence>
<keyword evidence="15" id="KW-0732">Signal</keyword>
<evidence type="ECO:0000256" key="6">
    <source>
        <dbReference type="ARBA" id="ARBA00022968"/>
    </source>
</evidence>
<dbReference type="SUPFAM" id="SSF48208">
    <property type="entry name" value="Six-hairpin glycosidases"/>
    <property type="match status" value="1"/>
</dbReference>
<evidence type="ECO:0000259" key="17">
    <source>
        <dbReference type="Pfam" id="PF16923"/>
    </source>
</evidence>
<dbReference type="InterPro" id="IPR012341">
    <property type="entry name" value="6hp_glycosidase-like_sf"/>
</dbReference>
<evidence type="ECO:0000313" key="18">
    <source>
        <dbReference type="EMBL" id="KKO98075.1"/>
    </source>
</evidence>
<keyword evidence="9 14" id="KW-0325">Glycoprotein</keyword>
<keyword evidence="10 13" id="KW-0326">Glycosidase</keyword>